<name>A0A564ZL30_9BACT</name>
<protein>
    <submittedName>
        <fullName evidence="2">Uncharacterized protein</fullName>
    </submittedName>
</protein>
<dbReference type="AlphaFoldDB" id="A0A564ZL30"/>
<organism evidence="2 3">
    <name type="scientific">Candidatus Methylomirabilis lanthanidiphila</name>
    <dbReference type="NCBI Taxonomy" id="2211376"/>
    <lineage>
        <taxon>Bacteria</taxon>
        <taxon>Candidatus Methylomirabilota</taxon>
        <taxon>Candidatus Methylomirabilia</taxon>
        <taxon>Candidatus Methylomirabilales</taxon>
        <taxon>Candidatus Methylomirabilaceae</taxon>
        <taxon>Candidatus Methylomirabilis</taxon>
    </lineage>
</organism>
<proteinExistence type="predicted"/>
<gene>
    <name evidence="2" type="ORF">MELA_02408</name>
</gene>
<evidence type="ECO:0000313" key="3">
    <source>
        <dbReference type="Proteomes" id="UP000334340"/>
    </source>
</evidence>
<sequence>MLPPHQLISSFFDLTLRPFQSMSPLWALSLFSFVAGLLMLLIFRYTSNQRRIRETKNVIKAHVLELWLFRDDLRIMLSAQGRILRLNGRYLRLAMKPMLFLIIPMVLILLSLENWFGHRPLHPGEAAIVSMRVSDGETGLLERASLEGNKGLTVETPPLRVPQAKEVDWRVRADGLGVHNVSIDVFGHRLEKQIVVSQGLVRVSLSRVRSELWQGLLHPGEPSIPPQSGIERIDIHYPARFVKIVDWNIHWLLYFFVLSTIFAFGFKRMFRVEL</sequence>
<accession>A0A564ZL30</accession>
<feature type="transmembrane region" description="Helical" evidence="1">
    <location>
        <begin position="93"/>
        <end position="112"/>
    </location>
</feature>
<feature type="transmembrane region" description="Helical" evidence="1">
    <location>
        <begin position="25"/>
        <end position="43"/>
    </location>
</feature>
<dbReference type="Proteomes" id="UP000334340">
    <property type="component" value="Unassembled WGS sequence"/>
</dbReference>
<keyword evidence="1" id="KW-1133">Transmembrane helix</keyword>
<dbReference type="EMBL" id="CABIKM010000040">
    <property type="protein sequence ID" value="VUZ86014.1"/>
    <property type="molecule type" value="Genomic_DNA"/>
</dbReference>
<evidence type="ECO:0000313" key="2">
    <source>
        <dbReference type="EMBL" id="VUZ86014.1"/>
    </source>
</evidence>
<keyword evidence="3" id="KW-1185">Reference proteome</keyword>
<keyword evidence="1" id="KW-0812">Transmembrane</keyword>
<feature type="transmembrane region" description="Helical" evidence="1">
    <location>
        <begin position="249"/>
        <end position="266"/>
    </location>
</feature>
<reference evidence="2 3" key="1">
    <citation type="submission" date="2019-07" db="EMBL/GenBank/DDBJ databases">
        <authorList>
            <person name="Cremers G."/>
        </authorList>
    </citation>
    <scope>NUCLEOTIDE SEQUENCE [LARGE SCALE GENOMIC DNA]</scope>
</reference>
<evidence type="ECO:0000256" key="1">
    <source>
        <dbReference type="SAM" id="Phobius"/>
    </source>
</evidence>
<keyword evidence="1" id="KW-0472">Membrane</keyword>